<organism evidence="1 2">
    <name type="scientific">Dyadobacter koreensis</name>
    <dbReference type="NCBI Taxonomy" id="408657"/>
    <lineage>
        <taxon>Bacteria</taxon>
        <taxon>Pseudomonadati</taxon>
        <taxon>Bacteroidota</taxon>
        <taxon>Cytophagia</taxon>
        <taxon>Cytophagales</taxon>
        <taxon>Spirosomataceae</taxon>
        <taxon>Dyadobacter</taxon>
    </lineage>
</organism>
<evidence type="ECO:0000313" key="2">
    <source>
        <dbReference type="Proteomes" id="UP000199532"/>
    </source>
</evidence>
<reference evidence="1 2" key="1">
    <citation type="submission" date="2016-10" db="EMBL/GenBank/DDBJ databases">
        <authorList>
            <person name="de Groot N.N."/>
        </authorList>
    </citation>
    <scope>NUCLEOTIDE SEQUENCE [LARGE SCALE GENOMIC DNA]</scope>
    <source>
        <strain evidence="1 2">DSM 19938</strain>
    </source>
</reference>
<evidence type="ECO:0000313" key="1">
    <source>
        <dbReference type="EMBL" id="SEJ69740.1"/>
    </source>
</evidence>
<sequence length="47" mass="5594">MLNHEDIYQLILNKAWQEILELLHTRKKDILSDSLLLQAANTFRQES</sequence>
<name>A0A1H7B641_9BACT</name>
<gene>
    <name evidence="1" type="ORF">SAMN04487995_6005</name>
</gene>
<keyword evidence="2" id="KW-1185">Reference proteome</keyword>
<dbReference type="Proteomes" id="UP000199532">
    <property type="component" value="Unassembled WGS sequence"/>
</dbReference>
<protein>
    <submittedName>
        <fullName evidence="1">Uncharacterized protein</fullName>
    </submittedName>
</protein>
<proteinExistence type="predicted"/>
<dbReference type="STRING" id="408657.SAMN04487995_6005"/>
<accession>A0A1H7B641</accession>
<dbReference type="EMBL" id="FNXY01000011">
    <property type="protein sequence ID" value="SEJ69740.1"/>
    <property type="molecule type" value="Genomic_DNA"/>
</dbReference>
<dbReference type="AlphaFoldDB" id="A0A1H7B641"/>